<dbReference type="EMBL" id="MU277234">
    <property type="protein sequence ID" value="KAI0058572.1"/>
    <property type="molecule type" value="Genomic_DNA"/>
</dbReference>
<evidence type="ECO:0000313" key="1">
    <source>
        <dbReference type="EMBL" id="KAI0058572.1"/>
    </source>
</evidence>
<feature type="non-terminal residue" evidence="1">
    <location>
        <position position="1"/>
    </location>
</feature>
<keyword evidence="2" id="KW-1185">Reference proteome</keyword>
<feature type="non-terminal residue" evidence="1">
    <location>
        <position position="322"/>
    </location>
</feature>
<name>A0ACB8SQW1_9AGAM</name>
<dbReference type="Proteomes" id="UP000814140">
    <property type="component" value="Unassembled WGS sequence"/>
</dbReference>
<proteinExistence type="predicted"/>
<evidence type="ECO:0000313" key="2">
    <source>
        <dbReference type="Proteomes" id="UP000814140"/>
    </source>
</evidence>
<reference evidence="1" key="2">
    <citation type="journal article" date="2022" name="New Phytol.">
        <title>Evolutionary transition to the ectomycorrhizal habit in the genomes of a hyperdiverse lineage of mushroom-forming fungi.</title>
        <authorList>
            <person name="Looney B."/>
            <person name="Miyauchi S."/>
            <person name="Morin E."/>
            <person name="Drula E."/>
            <person name="Courty P.E."/>
            <person name="Kohler A."/>
            <person name="Kuo A."/>
            <person name="LaButti K."/>
            <person name="Pangilinan J."/>
            <person name="Lipzen A."/>
            <person name="Riley R."/>
            <person name="Andreopoulos W."/>
            <person name="He G."/>
            <person name="Johnson J."/>
            <person name="Nolan M."/>
            <person name="Tritt A."/>
            <person name="Barry K.W."/>
            <person name="Grigoriev I.V."/>
            <person name="Nagy L.G."/>
            <person name="Hibbett D."/>
            <person name="Henrissat B."/>
            <person name="Matheny P.B."/>
            <person name="Labbe J."/>
            <person name="Martin F.M."/>
        </authorList>
    </citation>
    <scope>NUCLEOTIDE SEQUENCE</scope>
    <source>
        <strain evidence="1">HHB10654</strain>
    </source>
</reference>
<comment type="caution">
    <text evidence="1">The sequence shown here is derived from an EMBL/GenBank/DDBJ whole genome shotgun (WGS) entry which is preliminary data.</text>
</comment>
<reference evidence="1" key="1">
    <citation type="submission" date="2021-03" db="EMBL/GenBank/DDBJ databases">
        <authorList>
            <consortium name="DOE Joint Genome Institute"/>
            <person name="Ahrendt S."/>
            <person name="Looney B.P."/>
            <person name="Miyauchi S."/>
            <person name="Morin E."/>
            <person name="Drula E."/>
            <person name="Courty P.E."/>
            <person name="Chicoki N."/>
            <person name="Fauchery L."/>
            <person name="Kohler A."/>
            <person name="Kuo A."/>
            <person name="Labutti K."/>
            <person name="Pangilinan J."/>
            <person name="Lipzen A."/>
            <person name="Riley R."/>
            <person name="Andreopoulos W."/>
            <person name="He G."/>
            <person name="Johnson J."/>
            <person name="Barry K.W."/>
            <person name="Grigoriev I.V."/>
            <person name="Nagy L."/>
            <person name="Hibbett D."/>
            <person name="Henrissat B."/>
            <person name="Matheny P.B."/>
            <person name="Labbe J."/>
            <person name="Martin F."/>
        </authorList>
    </citation>
    <scope>NUCLEOTIDE SEQUENCE</scope>
    <source>
        <strain evidence="1">HHB10654</strain>
    </source>
</reference>
<gene>
    <name evidence="1" type="ORF">BV25DRAFT_1786561</name>
</gene>
<accession>A0ACB8SQW1</accession>
<sequence>CTPEEYALSIPSADNPYPLIYCLSRGQSIGLALTAESGFISAASVLILFGLIIRNIFRYRKLFPDGGWRLLQGPTDIYMLSLFLMDLIQAAGTILDVKWVNVGKVYSGTFCSVQGIVQQFGETGVAMSTTAITVHTFLSVFWRIGARSRLAAFFFVFIIWAFVGAFTGVNAGLHHRGSEVYDTPTPYWCWVGERYGTERIAGEYLWLWIALFSSVIMYIPLYFWSQGYLSLAEGSWWRFRVHRPTKRPSTRAIGMLAYPAVYSLLVLPLSVVRWITFRTQLSVPSAATFCVVFLFSLSGACNVLLLLLTRPQLLLFGTPRLP</sequence>
<organism evidence="1 2">
    <name type="scientific">Artomyces pyxidatus</name>
    <dbReference type="NCBI Taxonomy" id="48021"/>
    <lineage>
        <taxon>Eukaryota</taxon>
        <taxon>Fungi</taxon>
        <taxon>Dikarya</taxon>
        <taxon>Basidiomycota</taxon>
        <taxon>Agaricomycotina</taxon>
        <taxon>Agaricomycetes</taxon>
        <taxon>Russulales</taxon>
        <taxon>Auriscalpiaceae</taxon>
        <taxon>Artomyces</taxon>
    </lineage>
</organism>
<protein>
    <submittedName>
        <fullName evidence="1">Uncharacterized protein</fullName>
    </submittedName>
</protein>